<comment type="subcellular location">
    <subcellularLocation>
        <location evidence="1">Mitochondrion outer membrane</location>
    </subcellularLocation>
</comment>
<evidence type="ECO:0000256" key="6">
    <source>
        <dbReference type="ARBA" id="ARBA00022787"/>
    </source>
</evidence>
<keyword evidence="4" id="KW-1134">Transmembrane beta strand</keyword>
<dbReference type="GO" id="GO:0046930">
    <property type="term" value="C:pore complex"/>
    <property type="evidence" value="ECO:0007669"/>
    <property type="project" value="UniProtKB-KW"/>
</dbReference>
<dbReference type="OrthoDB" id="7827681at2759"/>
<keyword evidence="9" id="KW-0496">Mitochondrion</keyword>
<dbReference type="AlphaFoldDB" id="A0A3M6UUF3"/>
<keyword evidence="5" id="KW-0812">Transmembrane</keyword>
<dbReference type="InterPro" id="IPR023614">
    <property type="entry name" value="Porin_dom_sf"/>
</dbReference>
<evidence type="ECO:0000256" key="2">
    <source>
        <dbReference type="ARBA" id="ARBA00007780"/>
    </source>
</evidence>
<dbReference type="InterPro" id="IPR001925">
    <property type="entry name" value="Porin_Euk"/>
</dbReference>
<reference evidence="11 12" key="1">
    <citation type="journal article" date="2018" name="Sci. Rep.">
        <title>Comparative analysis of the Pocillopora damicornis genome highlights role of immune system in coral evolution.</title>
        <authorList>
            <person name="Cunning R."/>
            <person name="Bay R.A."/>
            <person name="Gillette P."/>
            <person name="Baker A.C."/>
            <person name="Traylor-Knowles N."/>
        </authorList>
    </citation>
    <scope>NUCLEOTIDE SEQUENCE [LARGE SCALE GENOMIC DNA]</scope>
    <source>
        <strain evidence="11">RSMAS</strain>
        <tissue evidence="11">Whole animal</tissue>
    </source>
</reference>
<accession>A0A3M6UUF3</accession>
<keyword evidence="8" id="KW-0626">Porin</keyword>
<sequence length="283" mass="30746">MSVPPKYDDLGKESRDVFGKGYGFGSVKLDLKTKTKNNVEFVTSGSSNNDTGKVFGSLETKYKYADYGVTLAEKWTTDNFLTSQITVEDQIAKGLKLEFDTSFAPNTGKKSAKIKSAYKQDYFHGTGDVDFDFAGPTVQASAVVGYEGWVAGYQAAYDTAKSKLIGNNFSFGYRGGDFHIHSSVNDASRFTGSIYHKLSSNLDAAAELNWASSSSSTSFQVGCKYDVDKDASFRAKVNNNSQVGVAYTQRLRDGIKLTLSSLIDTKNLNQGGHKIGLGLDMEA</sequence>
<keyword evidence="3" id="KW-0813">Transport</keyword>
<evidence type="ECO:0000256" key="5">
    <source>
        <dbReference type="ARBA" id="ARBA00022692"/>
    </source>
</evidence>
<dbReference type="PANTHER" id="PTHR11743">
    <property type="entry name" value="VOLTAGE-DEPENDENT ANION-SELECTIVE CHANNEL"/>
    <property type="match status" value="1"/>
</dbReference>
<dbReference type="GO" id="GO:0005741">
    <property type="term" value="C:mitochondrial outer membrane"/>
    <property type="evidence" value="ECO:0007669"/>
    <property type="project" value="UniProtKB-SubCell"/>
</dbReference>
<evidence type="ECO:0000256" key="9">
    <source>
        <dbReference type="ARBA" id="ARBA00023128"/>
    </source>
</evidence>
<comment type="similarity">
    <text evidence="2">Belongs to the eukaryotic mitochondrial porin family.</text>
</comment>
<dbReference type="PRINTS" id="PR00185">
    <property type="entry name" value="EUKARYTPORIN"/>
</dbReference>
<keyword evidence="7" id="KW-0406">Ion transport</keyword>
<evidence type="ECO:0000256" key="7">
    <source>
        <dbReference type="ARBA" id="ARBA00023065"/>
    </source>
</evidence>
<evidence type="ECO:0000256" key="8">
    <source>
        <dbReference type="ARBA" id="ARBA00023114"/>
    </source>
</evidence>
<keyword evidence="12" id="KW-1185">Reference proteome</keyword>
<dbReference type="GO" id="GO:0015288">
    <property type="term" value="F:porin activity"/>
    <property type="evidence" value="ECO:0007669"/>
    <property type="project" value="UniProtKB-KW"/>
</dbReference>
<evidence type="ECO:0000256" key="3">
    <source>
        <dbReference type="ARBA" id="ARBA00022448"/>
    </source>
</evidence>
<dbReference type="Pfam" id="PF01459">
    <property type="entry name" value="Porin_3"/>
    <property type="match status" value="1"/>
</dbReference>
<dbReference type="Proteomes" id="UP000275408">
    <property type="component" value="Unassembled WGS sequence"/>
</dbReference>
<organism evidence="11 12">
    <name type="scientific">Pocillopora damicornis</name>
    <name type="common">Cauliflower coral</name>
    <name type="synonym">Millepora damicornis</name>
    <dbReference type="NCBI Taxonomy" id="46731"/>
    <lineage>
        <taxon>Eukaryota</taxon>
        <taxon>Metazoa</taxon>
        <taxon>Cnidaria</taxon>
        <taxon>Anthozoa</taxon>
        <taxon>Hexacorallia</taxon>
        <taxon>Scleractinia</taxon>
        <taxon>Astrocoeniina</taxon>
        <taxon>Pocilloporidae</taxon>
        <taxon>Pocillopora</taxon>
    </lineage>
</organism>
<dbReference type="FunFam" id="2.40.160.10:FF:000001">
    <property type="entry name" value="Voltage-dependent anion-selective channel protein 2"/>
    <property type="match status" value="1"/>
</dbReference>
<evidence type="ECO:0000313" key="12">
    <source>
        <dbReference type="Proteomes" id="UP000275408"/>
    </source>
</evidence>
<protein>
    <recommendedName>
        <fullName evidence="13">Voltage-dependent anion-selective channel protein 2</fullName>
    </recommendedName>
</protein>
<dbReference type="PANTHER" id="PTHR11743:SF70">
    <property type="entry name" value="GH26960P-RELATED"/>
    <property type="match status" value="1"/>
</dbReference>
<dbReference type="Gene3D" id="2.40.160.10">
    <property type="entry name" value="Porin"/>
    <property type="match status" value="1"/>
</dbReference>
<keyword evidence="10" id="KW-0472">Membrane</keyword>
<evidence type="ECO:0000313" key="11">
    <source>
        <dbReference type="EMBL" id="RMX57306.1"/>
    </source>
</evidence>
<dbReference type="STRING" id="46731.A0A3M6UUF3"/>
<dbReference type="GO" id="GO:0008308">
    <property type="term" value="F:voltage-gated monoatomic anion channel activity"/>
    <property type="evidence" value="ECO:0007669"/>
    <property type="project" value="InterPro"/>
</dbReference>
<dbReference type="EMBL" id="RCHS01000681">
    <property type="protein sequence ID" value="RMX57306.1"/>
    <property type="molecule type" value="Genomic_DNA"/>
</dbReference>
<name>A0A3M6UUF3_POCDA</name>
<evidence type="ECO:0000256" key="4">
    <source>
        <dbReference type="ARBA" id="ARBA00022452"/>
    </source>
</evidence>
<evidence type="ECO:0008006" key="13">
    <source>
        <dbReference type="Google" id="ProtNLM"/>
    </source>
</evidence>
<proteinExistence type="inferred from homology"/>
<comment type="caution">
    <text evidence="11">The sequence shown here is derived from an EMBL/GenBank/DDBJ whole genome shotgun (WGS) entry which is preliminary data.</text>
</comment>
<keyword evidence="6" id="KW-1000">Mitochondrion outer membrane</keyword>
<dbReference type="OMA" id="FKQPAFH"/>
<dbReference type="InterPro" id="IPR027246">
    <property type="entry name" value="Porin_Euk/Tom40"/>
</dbReference>
<evidence type="ECO:0000256" key="10">
    <source>
        <dbReference type="ARBA" id="ARBA00023136"/>
    </source>
</evidence>
<dbReference type="CDD" id="cd07306">
    <property type="entry name" value="Porin3_VDAC"/>
    <property type="match status" value="1"/>
</dbReference>
<gene>
    <name evidence="11" type="ORF">pdam_00020582</name>
</gene>
<evidence type="ECO:0000256" key="1">
    <source>
        <dbReference type="ARBA" id="ARBA00004294"/>
    </source>
</evidence>